<keyword evidence="3" id="KW-0804">Transcription</keyword>
<keyword evidence="1" id="KW-0902">Two-component regulatory system</keyword>
<dbReference type="InterPro" id="IPR016032">
    <property type="entry name" value="Sig_transdc_resp-reg_C-effctor"/>
</dbReference>
<dbReference type="EMBL" id="JBITYT010000012">
    <property type="protein sequence ID" value="MFI9122759.1"/>
    <property type="molecule type" value="Genomic_DNA"/>
</dbReference>
<keyword evidence="2" id="KW-0805">Transcription regulation</keyword>
<dbReference type="SUPFAM" id="SSF46894">
    <property type="entry name" value="C-terminal effector domain of the bipartite response regulators"/>
    <property type="match status" value="1"/>
</dbReference>
<dbReference type="InterPro" id="IPR051677">
    <property type="entry name" value="AfsR-DnrI-RedD_regulator"/>
</dbReference>
<evidence type="ECO:0000256" key="1">
    <source>
        <dbReference type="ARBA" id="ARBA00023012"/>
    </source>
</evidence>
<dbReference type="InterPro" id="IPR041664">
    <property type="entry name" value="AAA_16"/>
</dbReference>
<keyword evidence="6" id="KW-1185">Reference proteome</keyword>
<proteinExistence type="predicted"/>
<reference evidence="5 6" key="1">
    <citation type="submission" date="2024-10" db="EMBL/GenBank/DDBJ databases">
        <title>The Natural Products Discovery Center: Release of the First 8490 Sequenced Strains for Exploring Actinobacteria Biosynthetic Diversity.</title>
        <authorList>
            <person name="Kalkreuter E."/>
            <person name="Kautsar S.A."/>
            <person name="Yang D."/>
            <person name="Bader C.D."/>
            <person name="Teijaro C.N."/>
            <person name="Fluegel L."/>
            <person name="Davis C.M."/>
            <person name="Simpson J.R."/>
            <person name="Lauterbach L."/>
            <person name="Steele A.D."/>
            <person name="Gui C."/>
            <person name="Meng S."/>
            <person name="Li G."/>
            <person name="Viehrig K."/>
            <person name="Ye F."/>
            <person name="Su P."/>
            <person name="Kiefer A.F."/>
            <person name="Nichols A."/>
            <person name="Cepeda A.J."/>
            <person name="Yan W."/>
            <person name="Fan B."/>
            <person name="Jiang Y."/>
            <person name="Adhikari A."/>
            <person name="Zheng C.-J."/>
            <person name="Schuster L."/>
            <person name="Cowan T.M."/>
            <person name="Smanski M.J."/>
            <person name="Chevrette M.G."/>
            <person name="De Carvalho L.P.S."/>
            <person name="Shen B."/>
        </authorList>
    </citation>
    <scope>NUCLEOTIDE SEQUENCE [LARGE SCALE GENOMIC DNA]</scope>
    <source>
        <strain evidence="5 6">NPDC053346</strain>
    </source>
</reference>
<dbReference type="SUPFAM" id="SSF48452">
    <property type="entry name" value="TPR-like"/>
    <property type="match status" value="2"/>
</dbReference>
<dbReference type="Gene3D" id="1.10.10.10">
    <property type="entry name" value="Winged helix-like DNA-binding domain superfamily/Winged helix DNA-binding domain"/>
    <property type="match status" value="1"/>
</dbReference>
<dbReference type="Pfam" id="PF13191">
    <property type="entry name" value="AAA_16"/>
    <property type="match status" value="1"/>
</dbReference>
<name>A0ABW8CZ33_STRBI</name>
<dbReference type="InterPro" id="IPR011990">
    <property type="entry name" value="TPR-like_helical_dom_sf"/>
</dbReference>
<dbReference type="PANTHER" id="PTHR35807:SF1">
    <property type="entry name" value="TRANSCRIPTIONAL REGULATOR REDD"/>
    <property type="match status" value="1"/>
</dbReference>
<feature type="domain" description="Bacterial transcriptional activator" evidence="4">
    <location>
        <begin position="75"/>
        <end position="219"/>
    </location>
</feature>
<dbReference type="Gene3D" id="1.25.40.10">
    <property type="entry name" value="Tetratricopeptide repeat domain"/>
    <property type="match status" value="2"/>
</dbReference>
<gene>
    <name evidence="5" type="ORF">ACIGW0_25780</name>
</gene>
<evidence type="ECO:0000256" key="3">
    <source>
        <dbReference type="ARBA" id="ARBA00023163"/>
    </source>
</evidence>
<evidence type="ECO:0000313" key="5">
    <source>
        <dbReference type="EMBL" id="MFI9122759.1"/>
    </source>
</evidence>
<dbReference type="CDD" id="cd15831">
    <property type="entry name" value="BTAD"/>
    <property type="match status" value="1"/>
</dbReference>
<evidence type="ECO:0000259" key="4">
    <source>
        <dbReference type="SMART" id="SM01043"/>
    </source>
</evidence>
<dbReference type="RefSeq" id="WP_399619140.1">
    <property type="nucleotide sequence ID" value="NZ_JBITYT010000012.1"/>
</dbReference>
<accession>A0ABW8CZ33</accession>
<evidence type="ECO:0000313" key="6">
    <source>
        <dbReference type="Proteomes" id="UP001614391"/>
    </source>
</evidence>
<comment type="caution">
    <text evidence="5">The sequence shown here is derived from an EMBL/GenBank/DDBJ whole genome shotgun (WGS) entry which is preliminary data.</text>
</comment>
<dbReference type="PANTHER" id="PTHR35807">
    <property type="entry name" value="TRANSCRIPTIONAL REGULATOR REDD-RELATED"/>
    <property type="match status" value="1"/>
</dbReference>
<dbReference type="InterPro" id="IPR005158">
    <property type="entry name" value="BTAD"/>
</dbReference>
<dbReference type="InterPro" id="IPR036388">
    <property type="entry name" value="WH-like_DNA-bd_sf"/>
</dbReference>
<sequence>MLCALAFRRRQWVSAQSLLAALYEGSAPASGVGVIQTHVAGLRRVLEPERRPRAAGTVLLSGHSGYQLRIEDDQTDLGEFEHVVAEGKHAREHSDWQKAEQFYDRALRLYRGEPLAGIPGPYAAMWRVTLTERRLAILEDSLDVEIALGRHDSVIDRLRVLTTEHPLRERPRALLMRALHLAARQSDALEVYTRTRRLLIDELGVDPGPELRALHGRILSGAPSGTYEEEAPVIVSASAPAVLPPVPKPSGEAAPLVQREDQLAAIVTLAERAAVAEGGLALVSGIYGHGKSRFLDEAARLVPAARRLDLPRTPCVGEAPLGLLDAILGGIGRGAGDGRLNASALQDPLTDDRLAERVVAHLVDSAAGAPLILLVDDVLCIDERSTKVLTLVAQRLRATRVLLVLAVEDRPWDPEAYRRTLDLGNVSSATLHLGRLTQSGIAELAAARVDAPHLQEFARSVHEATAGIPKLVVALIADLCALPDAGLRRVPEHTPDVRFKRAMAMMLDNYTDDRALLLRAIAVLHGFQPTSDVLAAVCRETVAEVQARCERLTAIGILSTAAPARFRHPLVPNTLRWLCSPDEDSRLRVAAARYSLSSGHSARQAARYLDALTGTQWSSWTTVLVDAADECLRQHAVREALHHLQAALRIAGPGQRDAVLVQLGQLELWVNPTASLTHLHEALEEQRAARRAPTALIPLAWTMASNRRAGAALTLIDEVIAETEPRDPASAEAARASAWMVAALTPESWAALIERLRAERASGNRADDLVTNAVLTWEDTYQVRYSAAEAMSRFPAECHQDGAWERLPREVVGVLTHIAKWAGRFALAGQLSDLHEDRYFGTMDIYRRIMRSEVHMRGGDYRQALETCAPVAGLSLEQVPRRPAALVAQYAQALLGLGRTDEAEEWLDSATEHANTETWELPVVKWVRGLLHSARGQAHQAAACFLDCGRRNAAWGLHNPGYLAWRSSAAMELLKTGERERARELAAAELALAQRWDTPVTLGRAWRAVALTSGDDSTLPLLERAVGHLRRSEAVTELIAALIDLARARAGHDDHGRARELLLEARALSEPRGLVLFTAEIDSVLGDLPHVG</sequence>
<protein>
    <submittedName>
        <fullName evidence="5">BTAD domain-containing putative transcriptional regulator</fullName>
    </submittedName>
</protein>
<dbReference type="SMART" id="SM01043">
    <property type="entry name" value="BTAD"/>
    <property type="match status" value="1"/>
</dbReference>
<evidence type="ECO:0000256" key="2">
    <source>
        <dbReference type="ARBA" id="ARBA00023015"/>
    </source>
</evidence>
<organism evidence="5 6">
    <name type="scientific">Streptomyces bikiniensis</name>
    <dbReference type="NCBI Taxonomy" id="1896"/>
    <lineage>
        <taxon>Bacteria</taxon>
        <taxon>Bacillati</taxon>
        <taxon>Actinomycetota</taxon>
        <taxon>Actinomycetes</taxon>
        <taxon>Kitasatosporales</taxon>
        <taxon>Streptomycetaceae</taxon>
        <taxon>Streptomyces</taxon>
    </lineage>
</organism>
<dbReference type="Pfam" id="PF03704">
    <property type="entry name" value="BTAD"/>
    <property type="match status" value="1"/>
</dbReference>
<dbReference type="Proteomes" id="UP001614391">
    <property type="component" value="Unassembled WGS sequence"/>
</dbReference>